<sequence>MRAELFHPDRGEISLNKVLHALSDPIRRDIARTLYEGGPMVCGRLSYPIAKSTLSHHLKVLRESGLMATEIRGTSRVISLRRTDIDLRFPGLLDAVQVTAPAPEDAGAAGRLAAPQREMASARG</sequence>
<feature type="domain" description="HTH arsR-type" evidence="5">
    <location>
        <begin position="17"/>
        <end position="94"/>
    </location>
</feature>
<dbReference type="GO" id="GO:0003677">
    <property type="term" value="F:DNA binding"/>
    <property type="evidence" value="ECO:0007669"/>
    <property type="project" value="UniProtKB-KW"/>
</dbReference>
<dbReference type="InterPro" id="IPR011991">
    <property type="entry name" value="ArsR-like_HTH"/>
</dbReference>
<dbReference type="EMBL" id="JACHJF010000017">
    <property type="protein sequence ID" value="MBB5121268.1"/>
    <property type="molecule type" value="Genomic_DNA"/>
</dbReference>
<gene>
    <name evidence="6" type="ORF">FHS36_004722</name>
</gene>
<dbReference type="PANTHER" id="PTHR33154:SF12">
    <property type="entry name" value="TRANSCRIPTIONAL REGULATORY PROTEIN"/>
    <property type="match status" value="1"/>
</dbReference>
<reference evidence="6 7" key="1">
    <citation type="submission" date="2020-08" db="EMBL/GenBank/DDBJ databases">
        <title>Genomic Encyclopedia of Type Strains, Phase III (KMG-III): the genomes of soil and plant-associated and newly described type strains.</title>
        <authorList>
            <person name="Whitman W."/>
        </authorList>
    </citation>
    <scope>NUCLEOTIDE SEQUENCE [LARGE SCALE GENOMIC DNA]</scope>
    <source>
        <strain evidence="6 7">CECT 3259</strain>
    </source>
</reference>
<protein>
    <submittedName>
        <fullName evidence="6">DNA-binding transcriptional ArsR family regulator</fullName>
    </submittedName>
</protein>
<dbReference type="Gene3D" id="1.10.10.10">
    <property type="entry name" value="Winged helix-like DNA-binding domain superfamily/Winged helix DNA-binding domain"/>
    <property type="match status" value="1"/>
</dbReference>
<dbReference type="CDD" id="cd00090">
    <property type="entry name" value="HTH_ARSR"/>
    <property type="match status" value="1"/>
</dbReference>
<evidence type="ECO:0000256" key="4">
    <source>
        <dbReference type="SAM" id="MobiDB-lite"/>
    </source>
</evidence>
<dbReference type="InterPro" id="IPR001845">
    <property type="entry name" value="HTH_ArsR_DNA-bd_dom"/>
</dbReference>
<feature type="region of interest" description="Disordered" evidence="4">
    <location>
        <begin position="104"/>
        <end position="124"/>
    </location>
</feature>
<evidence type="ECO:0000313" key="6">
    <source>
        <dbReference type="EMBL" id="MBB5121268.1"/>
    </source>
</evidence>
<dbReference type="InterPro" id="IPR051081">
    <property type="entry name" value="HTH_MetalResp_TranReg"/>
</dbReference>
<accession>A0A7W8BED0</accession>
<dbReference type="Pfam" id="PF12840">
    <property type="entry name" value="HTH_20"/>
    <property type="match status" value="1"/>
</dbReference>
<organism evidence="6 7">
    <name type="scientific">Streptomyces eurocidicus</name>
    <name type="common">Streptoverticillium eurocidicus</name>
    <dbReference type="NCBI Taxonomy" id="66423"/>
    <lineage>
        <taxon>Bacteria</taxon>
        <taxon>Bacillati</taxon>
        <taxon>Actinomycetota</taxon>
        <taxon>Actinomycetes</taxon>
        <taxon>Kitasatosporales</taxon>
        <taxon>Streptomycetaceae</taxon>
        <taxon>Streptomyces</taxon>
    </lineage>
</organism>
<evidence type="ECO:0000256" key="1">
    <source>
        <dbReference type="ARBA" id="ARBA00023015"/>
    </source>
</evidence>
<evidence type="ECO:0000313" key="7">
    <source>
        <dbReference type="Proteomes" id="UP000528608"/>
    </source>
</evidence>
<evidence type="ECO:0000256" key="3">
    <source>
        <dbReference type="ARBA" id="ARBA00023163"/>
    </source>
</evidence>
<dbReference type="PRINTS" id="PR00778">
    <property type="entry name" value="HTHARSR"/>
</dbReference>
<evidence type="ECO:0000259" key="5">
    <source>
        <dbReference type="SMART" id="SM00418"/>
    </source>
</evidence>
<dbReference type="RefSeq" id="WP_244927082.1">
    <property type="nucleotide sequence ID" value="NZ_JACHJF010000017.1"/>
</dbReference>
<dbReference type="GO" id="GO:0003700">
    <property type="term" value="F:DNA-binding transcription factor activity"/>
    <property type="evidence" value="ECO:0007669"/>
    <property type="project" value="InterPro"/>
</dbReference>
<name>A0A7W8BED0_STREU</name>
<dbReference type="InterPro" id="IPR036390">
    <property type="entry name" value="WH_DNA-bd_sf"/>
</dbReference>
<dbReference type="InterPro" id="IPR036388">
    <property type="entry name" value="WH-like_DNA-bd_sf"/>
</dbReference>
<comment type="caution">
    <text evidence="6">The sequence shown here is derived from an EMBL/GenBank/DDBJ whole genome shotgun (WGS) entry which is preliminary data.</text>
</comment>
<proteinExistence type="predicted"/>
<dbReference type="SMART" id="SM00418">
    <property type="entry name" value="HTH_ARSR"/>
    <property type="match status" value="1"/>
</dbReference>
<keyword evidence="2 6" id="KW-0238">DNA-binding</keyword>
<dbReference type="PANTHER" id="PTHR33154">
    <property type="entry name" value="TRANSCRIPTIONAL REGULATOR, ARSR FAMILY"/>
    <property type="match status" value="1"/>
</dbReference>
<dbReference type="Proteomes" id="UP000528608">
    <property type="component" value="Unassembled WGS sequence"/>
</dbReference>
<keyword evidence="1" id="KW-0805">Transcription regulation</keyword>
<keyword evidence="3" id="KW-0804">Transcription</keyword>
<evidence type="ECO:0000256" key="2">
    <source>
        <dbReference type="ARBA" id="ARBA00023125"/>
    </source>
</evidence>
<dbReference type="AlphaFoldDB" id="A0A7W8BED0"/>
<dbReference type="SUPFAM" id="SSF46785">
    <property type="entry name" value="Winged helix' DNA-binding domain"/>
    <property type="match status" value="1"/>
</dbReference>